<keyword evidence="1" id="KW-0472">Membrane</keyword>
<proteinExistence type="predicted"/>
<dbReference type="GO" id="GO:0003824">
    <property type="term" value="F:catalytic activity"/>
    <property type="evidence" value="ECO:0007669"/>
    <property type="project" value="InterPro"/>
</dbReference>
<feature type="transmembrane region" description="Helical" evidence="1">
    <location>
        <begin position="110"/>
        <end position="130"/>
    </location>
</feature>
<accession>A0A4Y3QM01</accession>
<evidence type="ECO:0000313" key="3">
    <source>
        <dbReference type="EMBL" id="GEB46131.1"/>
    </source>
</evidence>
<evidence type="ECO:0000259" key="2">
    <source>
        <dbReference type="Pfam" id="PF03372"/>
    </source>
</evidence>
<dbReference type="Proteomes" id="UP000319525">
    <property type="component" value="Unassembled WGS sequence"/>
</dbReference>
<name>A0A4Y3QM01_MICTE</name>
<evidence type="ECO:0000313" key="4">
    <source>
        <dbReference type="Proteomes" id="UP000319525"/>
    </source>
</evidence>
<comment type="caution">
    <text evidence="3">The sequence shown here is derived from an EMBL/GenBank/DDBJ whole genome shotgun (WGS) entry which is preliminary data.</text>
</comment>
<evidence type="ECO:0000256" key="1">
    <source>
        <dbReference type="SAM" id="Phobius"/>
    </source>
</evidence>
<sequence>MQVARTLESPFTLHPSSVSSRIRRGGAHAASVDLSDVSPIVGCVRRLVGLLVALAFAAGAAVLTWPSAFGIERTFPLAQIISFRAPLAAAFVAAALLMLLFALIRPIRALAFVLAIVFGLAGGANVSLLAQRGLGSEDLPAKTASSLRIMTWNTAGSATSAESIAQFAVGMQADVVTLPETTIETGAEVAELMRDMGQPMWAHHAEYGEYGITGWDATSTTVLIKPELGEYSVIQSSLDGSSNTSTVPSAVAMPVSGDGPIIVAAHAVAPREEYMTQWRSDLQWLADQCATDNVILAGDFNATLDHMTGMGVDGGTLGRCHDAASESGNGGVGTWPTNAPALLGAPIDHVMATPDWTVSASVVMRTLDGSGSDHRPIVVQLERTGG</sequence>
<feature type="domain" description="Endonuclease/exonuclease/phosphatase" evidence="2">
    <location>
        <begin position="150"/>
        <end position="374"/>
    </location>
</feature>
<dbReference type="AlphaFoldDB" id="A0A4Y3QM01"/>
<gene>
    <name evidence="3" type="ORF">MTE01_20760</name>
</gene>
<reference evidence="3 4" key="1">
    <citation type="submission" date="2019-06" db="EMBL/GenBank/DDBJ databases">
        <title>Whole genome shotgun sequence of Microbacterium testaceum NBRC 12675.</title>
        <authorList>
            <person name="Hosoyama A."/>
            <person name="Uohara A."/>
            <person name="Ohji S."/>
            <person name="Ichikawa N."/>
        </authorList>
    </citation>
    <scope>NUCLEOTIDE SEQUENCE [LARGE SCALE GENOMIC DNA]</scope>
    <source>
        <strain evidence="3 4">NBRC 12675</strain>
    </source>
</reference>
<feature type="transmembrane region" description="Helical" evidence="1">
    <location>
        <begin position="47"/>
        <end position="71"/>
    </location>
</feature>
<dbReference type="Pfam" id="PF03372">
    <property type="entry name" value="Exo_endo_phos"/>
    <property type="match status" value="1"/>
</dbReference>
<dbReference type="EMBL" id="BJML01000006">
    <property type="protein sequence ID" value="GEB46131.1"/>
    <property type="molecule type" value="Genomic_DNA"/>
</dbReference>
<dbReference type="InterPro" id="IPR005135">
    <property type="entry name" value="Endo/exonuclease/phosphatase"/>
</dbReference>
<keyword evidence="1" id="KW-0812">Transmembrane</keyword>
<organism evidence="3 4">
    <name type="scientific">Microbacterium testaceum</name>
    <name type="common">Aureobacterium testaceum</name>
    <name type="synonym">Brevibacterium testaceum</name>
    <dbReference type="NCBI Taxonomy" id="2033"/>
    <lineage>
        <taxon>Bacteria</taxon>
        <taxon>Bacillati</taxon>
        <taxon>Actinomycetota</taxon>
        <taxon>Actinomycetes</taxon>
        <taxon>Micrococcales</taxon>
        <taxon>Microbacteriaceae</taxon>
        <taxon>Microbacterium</taxon>
    </lineage>
</organism>
<dbReference type="SUPFAM" id="SSF56219">
    <property type="entry name" value="DNase I-like"/>
    <property type="match status" value="1"/>
</dbReference>
<dbReference type="Gene3D" id="3.60.10.10">
    <property type="entry name" value="Endonuclease/exonuclease/phosphatase"/>
    <property type="match status" value="1"/>
</dbReference>
<protein>
    <recommendedName>
        <fullName evidence="2">Endonuclease/exonuclease/phosphatase domain-containing protein</fullName>
    </recommendedName>
</protein>
<feature type="transmembrane region" description="Helical" evidence="1">
    <location>
        <begin position="83"/>
        <end position="104"/>
    </location>
</feature>
<keyword evidence="1" id="KW-1133">Transmembrane helix</keyword>
<dbReference type="InterPro" id="IPR036691">
    <property type="entry name" value="Endo/exonu/phosph_ase_sf"/>
</dbReference>